<dbReference type="InterPro" id="IPR025883">
    <property type="entry name" value="Cadherin-like_domain"/>
</dbReference>
<dbReference type="Gene3D" id="2.60.220.30">
    <property type="match status" value="1"/>
</dbReference>
<accession>A0A917FSG6</accession>
<evidence type="ECO:0000313" key="2">
    <source>
        <dbReference type="EMBL" id="GGG04268.1"/>
    </source>
</evidence>
<gene>
    <name evidence="2" type="ORF">GCM10010912_56260</name>
</gene>
<dbReference type="EMBL" id="BMKR01000037">
    <property type="protein sequence ID" value="GGG04268.1"/>
    <property type="molecule type" value="Genomic_DNA"/>
</dbReference>
<feature type="domain" description="SLH" evidence="1">
    <location>
        <begin position="495"/>
        <end position="549"/>
    </location>
</feature>
<dbReference type="AlphaFoldDB" id="A0A917FSG6"/>
<dbReference type="RefSeq" id="WP_189030784.1">
    <property type="nucleotide sequence ID" value="NZ_BMKR01000037.1"/>
</dbReference>
<dbReference type="Proteomes" id="UP000637643">
    <property type="component" value="Unassembled WGS sequence"/>
</dbReference>
<dbReference type="PANTHER" id="PTHR43308:SF5">
    <property type="entry name" value="S-LAYER PROTEIN _ PEPTIDOGLYCAN ENDO-BETA-N-ACETYLGLUCOSAMINIDASE"/>
    <property type="match status" value="1"/>
</dbReference>
<feature type="domain" description="SLH" evidence="1">
    <location>
        <begin position="550"/>
        <end position="606"/>
    </location>
</feature>
<evidence type="ECO:0000259" key="1">
    <source>
        <dbReference type="PROSITE" id="PS51272"/>
    </source>
</evidence>
<dbReference type="InterPro" id="IPR051465">
    <property type="entry name" value="Cell_Envelope_Struct_Comp"/>
</dbReference>
<organism evidence="2 3">
    <name type="scientific">Paenibacillus albidus</name>
    <dbReference type="NCBI Taxonomy" id="2041023"/>
    <lineage>
        <taxon>Bacteria</taxon>
        <taxon>Bacillati</taxon>
        <taxon>Bacillota</taxon>
        <taxon>Bacilli</taxon>
        <taxon>Bacillales</taxon>
        <taxon>Paenibacillaceae</taxon>
        <taxon>Paenibacillus</taxon>
    </lineage>
</organism>
<dbReference type="InterPro" id="IPR001119">
    <property type="entry name" value="SLH_dom"/>
</dbReference>
<dbReference type="InterPro" id="IPR022038">
    <property type="entry name" value="Ig-like_bact"/>
</dbReference>
<proteinExistence type="predicted"/>
<evidence type="ECO:0000313" key="3">
    <source>
        <dbReference type="Proteomes" id="UP000637643"/>
    </source>
</evidence>
<dbReference type="Pfam" id="PF00395">
    <property type="entry name" value="SLH"/>
    <property type="match status" value="3"/>
</dbReference>
<reference evidence="2" key="1">
    <citation type="journal article" date="2014" name="Int. J. Syst. Evol. Microbiol.">
        <title>Complete genome sequence of Corynebacterium casei LMG S-19264T (=DSM 44701T), isolated from a smear-ripened cheese.</title>
        <authorList>
            <consortium name="US DOE Joint Genome Institute (JGI-PGF)"/>
            <person name="Walter F."/>
            <person name="Albersmeier A."/>
            <person name="Kalinowski J."/>
            <person name="Ruckert C."/>
        </authorList>
    </citation>
    <scope>NUCLEOTIDE SEQUENCE</scope>
    <source>
        <strain evidence="2">CGMCC 1.16134</strain>
    </source>
</reference>
<protein>
    <recommendedName>
        <fullName evidence="1">SLH domain-containing protein</fullName>
    </recommendedName>
</protein>
<dbReference type="PROSITE" id="PS51272">
    <property type="entry name" value="SLH"/>
    <property type="match status" value="3"/>
</dbReference>
<dbReference type="PANTHER" id="PTHR43308">
    <property type="entry name" value="OUTER MEMBRANE PROTEIN ALPHA-RELATED"/>
    <property type="match status" value="1"/>
</dbReference>
<keyword evidence="3" id="KW-1185">Reference proteome</keyword>
<dbReference type="Pfam" id="PF12733">
    <property type="entry name" value="Cadherin-like"/>
    <property type="match status" value="1"/>
</dbReference>
<feature type="domain" description="SLH" evidence="1">
    <location>
        <begin position="431"/>
        <end position="494"/>
    </location>
</feature>
<name>A0A917FSG6_9BACL</name>
<sequence length="606" mass="64656">MSVYAEAGEIGIKDLSYTLDDGAMLPYVNGTPVLFEQEGRHTVIFQLTDSAGNTISSKLAVNIDKTAPIVSFGHNGSENWMKSAETMVTAADVSSGMVDSALQYAWTPDTSTPAAGWSSFTSGEALTKSGVDGDWYLHIQALDKAGNLANVMSKRFRLDASVAALSGLTASEGALNPKFTADTTSYTVNVENSVSSMTLIPVSADTTDMITVSVNAGAGRQAVSGERSEPLALHEGDNTITLHVTALNGLQQTYIITATRAGKEGNPGPIPIPSPSPSPSGGYMQPNPAYFVSKGGGTIAFDGGRIIIPDGALDRSFYLTIHEITSTNALPMPTKGQFISKVVEFTKDQPGKFKKEAILTLQLTVNTIEKPKVKVSLYGLSEEKGEWLELNNSVVDWEKGTVSGATSHFVKFAVIATPIEAAAWQPQVKDGSGVQFTDIQGHWAQEVIQQLAEKNAVTGYPDGTFKPDQPIHRAEFAAILVRALGVPQNEGKSFTDTVGHWASQAISSAYAYGIIHGYNEHTFAPDEPVTREQMALMLVNALQLENGQASQTFADQGMIAIWARKAVAAAVEHGVIAGYPDNTLRPKAPATRAEAVTVIWQAMEKQ</sequence>
<reference evidence="2" key="2">
    <citation type="submission" date="2020-09" db="EMBL/GenBank/DDBJ databases">
        <authorList>
            <person name="Sun Q."/>
            <person name="Zhou Y."/>
        </authorList>
    </citation>
    <scope>NUCLEOTIDE SEQUENCE</scope>
    <source>
        <strain evidence="2">CGMCC 1.16134</strain>
    </source>
</reference>
<comment type="caution">
    <text evidence="2">The sequence shown here is derived from an EMBL/GenBank/DDBJ whole genome shotgun (WGS) entry which is preliminary data.</text>
</comment>
<dbReference type="Pfam" id="PF12245">
    <property type="entry name" value="Big_3_2"/>
    <property type="match status" value="1"/>
</dbReference>